<comment type="function">
    <text evidence="1">Possible endonuclease which induces a single-strand cut and initiates DNA replication.</text>
</comment>
<evidence type="ECO:0000313" key="8">
    <source>
        <dbReference type="EMBL" id="CAH0535376.1"/>
    </source>
</evidence>
<dbReference type="Pfam" id="PF05840">
    <property type="entry name" value="Phage_GPA"/>
    <property type="match status" value="1"/>
</dbReference>
<proteinExistence type="inferred from homology"/>
<evidence type="ECO:0000256" key="5">
    <source>
        <dbReference type="ARBA" id="ARBA00022759"/>
    </source>
</evidence>
<reference evidence="8" key="1">
    <citation type="submission" date="2021-11" db="EMBL/GenBank/DDBJ databases">
        <authorList>
            <person name="Rodrigo-Torres L."/>
            <person name="Arahal R. D."/>
            <person name="Lucena T."/>
        </authorList>
    </citation>
    <scope>NUCLEOTIDE SEQUENCE</scope>
    <source>
        <strain evidence="8">CECT 7929</strain>
    </source>
</reference>
<dbReference type="InterPro" id="IPR008766">
    <property type="entry name" value="Replication_gene_A-like"/>
</dbReference>
<keyword evidence="6" id="KW-0378">Hydrolase</keyword>
<comment type="caution">
    <text evidence="8">The sequence shown here is derived from an EMBL/GenBank/DDBJ whole genome shotgun (WGS) entry which is preliminary data.</text>
</comment>
<evidence type="ECO:0000256" key="4">
    <source>
        <dbReference type="ARBA" id="ARBA00022722"/>
    </source>
</evidence>
<evidence type="ECO:0000256" key="3">
    <source>
        <dbReference type="ARBA" id="ARBA00022705"/>
    </source>
</evidence>
<comment type="similarity">
    <text evidence="2">Belongs to the phage GPA family.</text>
</comment>
<evidence type="ECO:0000256" key="1">
    <source>
        <dbReference type="ARBA" id="ARBA00003293"/>
    </source>
</evidence>
<keyword evidence="5" id="KW-0255">Endonuclease</keyword>
<keyword evidence="4" id="KW-0540">Nuclease</keyword>
<evidence type="ECO:0000256" key="6">
    <source>
        <dbReference type="ARBA" id="ARBA00022801"/>
    </source>
</evidence>
<dbReference type="EMBL" id="CAKLDI010000002">
    <property type="protein sequence ID" value="CAH0535376.1"/>
    <property type="molecule type" value="Genomic_DNA"/>
</dbReference>
<protein>
    <recommendedName>
        <fullName evidence="7">Replication gene A protein-like domain-containing protein</fullName>
    </recommendedName>
</protein>
<feature type="domain" description="Replication gene A protein-like" evidence="7">
    <location>
        <begin position="125"/>
        <end position="371"/>
    </location>
</feature>
<gene>
    <name evidence="8" type="ORF">VST7929_02953</name>
</gene>
<keyword evidence="9" id="KW-1185">Reference proteome</keyword>
<evidence type="ECO:0000313" key="9">
    <source>
        <dbReference type="Proteomes" id="UP000838672"/>
    </source>
</evidence>
<dbReference type="Proteomes" id="UP000838672">
    <property type="component" value="Unassembled WGS sequence"/>
</dbReference>
<sequence length="522" mass="60099">MNMHSLDLSMIERDDRAFVMQRLSPFPAPIQHLLLNQYLSHATKFERNSYLRITTNQLAESLSLPLHKLELNLSEEELRVKAKALAGEVLERRRRCRNDDRALPMVREFVSKQGITPYQGQYTQVGELARYSHHRWWVAKLRKALRRNIETVMHHLNQVNKRKGLYCSTPTLIARKQQKAYQKAFLENTIATNELGQSFSLYELSQKGVSNPVIRRGELMLRARGFEDLAKELGHVATFLTFTCPSKYHRSYSSSGHENPQWGGYTPLDGQSYLNQIWQQMRATLSRLDVRFYGFRVAEPQHDGTPHWHLLLFVEPKEYQTMVNVMRDYAMREDGDEKGADQHRFTEVKIDPSKGSATGYIAKYIAKNIDGGNLETGVYGEDPKAAAARVDAWAACWGIRQFQQLGGCSVTVWRELRRLKEVQGLPEHAKIILEAADKGDWKTFTQAMGGVFSQRKAQVFKPHYEFTVDTNTGVIKCSYYCESELMRSLKGVVIAGRSIITRVFTWRLASMVRQSFNLEFCE</sequence>
<name>A0ABM8ZX97_9VIBR</name>
<accession>A0ABM8ZX97</accession>
<evidence type="ECO:0000256" key="2">
    <source>
        <dbReference type="ARBA" id="ARBA00009260"/>
    </source>
</evidence>
<evidence type="ECO:0000259" key="7">
    <source>
        <dbReference type="Pfam" id="PF05840"/>
    </source>
</evidence>
<keyword evidence="3" id="KW-0235">DNA replication</keyword>
<organism evidence="8 9">
    <name type="scientific">Vibrio stylophorae</name>
    <dbReference type="NCBI Taxonomy" id="659351"/>
    <lineage>
        <taxon>Bacteria</taxon>
        <taxon>Pseudomonadati</taxon>
        <taxon>Pseudomonadota</taxon>
        <taxon>Gammaproteobacteria</taxon>
        <taxon>Vibrionales</taxon>
        <taxon>Vibrionaceae</taxon>
        <taxon>Vibrio</taxon>
    </lineage>
</organism>